<reference evidence="1 4" key="2">
    <citation type="journal article" date="2019" name="Emerg. Microbes Infect.">
        <title>Comprehensive subspecies identification of 175 nontuberculous mycobacteria species based on 7547 genomic profiles.</title>
        <authorList>
            <person name="Matsumoto Y."/>
            <person name="Kinjo T."/>
            <person name="Motooka D."/>
            <person name="Nabeya D."/>
            <person name="Jung N."/>
            <person name="Uechi K."/>
            <person name="Horii T."/>
            <person name="Iida T."/>
            <person name="Fujita J."/>
            <person name="Nakamura S."/>
        </authorList>
    </citation>
    <scope>NUCLEOTIDE SEQUENCE [LARGE SCALE GENOMIC DNA]</scope>
    <source>
        <strain evidence="1 4">JCM 12405</strain>
    </source>
</reference>
<dbReference type="Proteomes" id="UP000467201">
    <property type="component" value="Chromosome"/>
</dbReference>
<reference evidence="2 3" key="1">
    <citation type="submission" date="2016-01" db="EMBL/GenBank/DDBJ databases">
        <title>The new phylogeny of the genus Mycobacterium.</title>
        <authorList>
            <person name="Tarcisio F."/>
            <person name="Conor M."/>
            <person name="Antonella G."/>
            <person name="Elisabetta G."/>
            <person name="Giulia F.S."/>
            <person name="Sara T."/>
            <person name="Anna F."/>
            <person name="Clotilde B."/>
            <person name="Roberto B."/>
            <person name="Veronica D.S."/>
            <person name="Fabio R."/>
            <person name="Monica P."/>
            <person name="Olivier J."/>
            <person name="Enrico T."/>
            <person name="Nicola S."/>
        </authorList>
    </citation>
    <scope>NUCLEOTIDE SEQUENCE [LARGE SCALE GENOMIC DNA]</scope>
    <source>
        <strain evidence="2 3">DSM 44339</strain>
    </source>
</reference>
<keyword evidence="3" id="KW-1185">Reference proteome</keyword>
<evidence type="ECO:0000313" key="3">
    <source>
        <dbReference type="Proteomes" id="UP000193564"/>
    </source>
</evidence>
<gene>
    <name evidence="2" type="ORF">AWC01_00400</name>
    <name evidence="1" type="ORF">MDOR_29580</name>
</gene>
<reference evidence="1" key="3">
    <citation type="submission" date="2020-02" db="EMBL/GenBank/DDBJ databases">
        <authorList>
            <person name="Matsumoto Y."/>
            <person name="Motooka D."/>
            <person name="Nakamura S."/>
        </authorList>
    </citation>
    <scope>NUCLEOTIDE SEQUENCE</scope>
    <source>
        <strain evidence="1">JCM 12405</strain>
    </source>
</reference>
<organism evidence="2 3">
    <name type="scientific">Mycolicibacterium doricum</name>
    <dbReference type="NCBI Taxonomy" id="126673"/>
    <lineage>
        <taxon>Bacteria</taxon>
        <taxon>Bacillati</taxon>
        <taxon>Actinomycetota</taxon>
        <taxon>Actinomycetes</taxon>
        <taxon>Mycobacteriales</taxon>
        <taxon>Mycobacteriaceae</taxon>
        <taxon>Mycolicibacterium</taxon>
    </lineage>
</organism>
<name>A0A1X1T0F7_9MYCO</name>
<accession>A0A1X1T0F7</accession>
<evidence type="ECO:0008006" key="5">
    <source>
        <dbReference type="Google" id="ProtNLM"/>
    </source>
</evidence>
<dbReference type="Proteomes" id="UP000193564">
    <property type="component" value="Unassembled WGS sequence"/>
</dbReference>
<dbReference type="AlphaFoldDB" id="A0A1X1T0F7"/>
<proteinExistence type="predicted"/>
<dbReference type="InterPro" id="IPR036527">
    <property type="entry name" value="SCP2_sterol-bd_dom_sf"/>
</dbReference>
<evidence type="ECO:0000313" key="4">
    <source>
        <dbReference type="Proteomes" id="UP000467201"/>
    </source>
</evidence>
<sequence>MTSPIFFSPSWAEAVGKALEAGPDEATLAGKLPEYWDFCNLIRYTYRSSWALGVRDLPAELGGGERYLVVAWGDGHVTDCRIVDGSETADATYVLAADFRDWKALHEGYDALRTVMYRKLLLERGDLLEFFKAIYFFVESLALIAKVPTSFPANAEALAPT</sequence>
<dbReference type="EMBL" id="LQOS01000045">
    <property type="protein sequence ID" value="ORV37714.1"/>
    <property type="molecule type" value="Genomic_DNA"/>
</dbReference>
<dbReference type="STRING" id="126673.AWC01_00400"/>
<dbReference type="KEGG" id="mdr:MDOR_29580"/>
<dbReference type="RefSeq" id="WP_085192240.1">
    <property type="nucleotide sequence ID" value="NZ_AP022605.1"/>
</dbReference>
<dbReference type="OrthoDB" id="4624400at2"/>
<dbReference type="SUPFAM" id="SSF55718">
    <property type="entry name" value="SCP-like"/>
    <property type="match status" value="1"/>
</dbReference>
<evidence type="ECO:0000313" key="1">
    <source>
        <dbReference type="EMBL" id="BBZ08789.1"/>
    </source>
</evidence>
<protein>
    <recommendedName>
        <fullName evidence="5">SCP2 domain-containing protein</fullName>
    </recommendedName>
</protein>
<dbReference type="Gene3D" id="3.30.1050.10">
    <property type="entry name" value="SCP2 sterol-binding domain"/>
    <property type="match status" value="1"/>
</dbReference>
<evidence type="ECO:0000313" key="2">
    <source>
        <dbReference type="EMBL" id="ORV37714.1"/>
    </source>
</evidence>
<dbReference type="EMBL" id="AP022605">
    <property type="protein sequence ID" value="BBZ08789.1"/>
    <property type="molecule type" value="Genomic_DNA"/>
</dbReference>